<gene>
    <name evidence="1" type="ORF">PsorP6_010447</name>
</gene>
<evidence type="ECO:0000313" key="1">
    <source>
        <dbReference type="EMBL" id="KAI9910707.1"/>
    </source>
</evidence>
<organism evidence="1 2">
    <name type="scientific">Peronosclerospora sorghi</name>
    <dbReference type="NCBI Taxonomy" id="230839"/>
    <lineage>
        <taxon>Eukaryota</taxon>
        <taxon>Sar</taxon>
        <taxon>Stramenopiles</taxon>
        <taxon>Oomycota</taxon>
        <taxon>Peronosporomycetes</taxon>
        <taxon>Peronosporales</taxon>
        <taxon>Peronosporaceae</taxon>
        <taxon>Peronosclerospora</taxon>
    </lineage>
</organism>
<dbReference type="EMBL" id="CM047585">
    <property type="protein sequence ID" value="KAI9910707.1"/>
    <property type="molecule type" value="Genomic_DNA"/>
</dbReference>
<accession>A0ACC0VWX0</accession>
<sequence>MKELDPFELSESPRVGQWPLEPEILAREILRLVKNPRVQGRRTLDHVDVLVHHFHDVIDMHHACFRDVHFDTKEGPIFLIPTESSREQGGAHPVRESIGHWHAPVCAQVHAHLLYDFDAEKVQHVLNLLTAPRMRLTVLPHRNEFVCHDFRIVTPPSPVSGITVTSSLLLQEDETCRLWYKPDVDIRKPNLLPYFRLDSPALSTTPYHAVLTSLFVRYVKDTLTEMAYEAELAGMEYELGLHARARSNSLQVATPKTSPSWSPKYWTRCLP</sequence>
<evidence type="ECO:0000313" key="2">
    <source>
        <dbReference type="Proteomes" id="UP001163321"/>
    </source>
</evidence>
<keyword evidence="2" id="KW-1185">Reference proteome</keyword>
<name>A0ACC0VWX0_9STRA</name>
<reference evidence="1 2" key="1">
    <citation type="journal article" date="2022" name="bioRxiv">
        <title>The genome of the oomycete Peronosclerospora sorghi, a cosmopolitan pathogen of maize and sorghum, is inflated with dispersed pseudogenes.</title>
        <authorList>
            <person name="Fletcher K."/>
            <person name="Martin F."/>
            <person name="Isakeit T."/>
            <person name="Cavanaugh K."/>
            <person name="Magill C."/>
            <person name="Michelmore R."/>
        </authorList>
    </citation>
    <scope>NUCLEOTIDE SEQUENCE [LARGE SCALE GENOMIC DNA]</scope>
    <source>
        <strain evidence="1">P6</strain>
    </source>
</reference>
<protein>
    <submittedName>
        <fullName evidence="1">Uncharacterized protein</fullName>
    </submittedName>
</protein>
<comment type="caution">
    <text evidence="1">The sequence shown here is derived from an EMBL/GenBank/DDBJ whole genome shotgun (WGS) entry which is preliminary data.</text>
</comment>
<proteinExistence type="predicted"/>
<dbReference type="Proteomes" id="UP001163321">
    <property type="component" value="Chromosome 6"/>
</dbReference>